<comment type="caution">
    <text evidence="1">The sequence shown here is derived from an EMBL/GenBank/DDBJ whole genome shotgun (WGS) entry which is preliminary data.</text>
</comment>
<dbReference type="RefSeq" id="WP_282316976.1">
    <property type="nucleotide sequence ID" value="NZ_JARBWL010000002.1"/>
</dbReference>
<reference evidence="1 2" key="1">
    <citation type="submission" date="2023-02" db="EMBL/GenBank/DDBJ databases">
        <title>Pseudomonas chrutzelriedensis sp. nov., a potently antifungal strain isolated from moss.</title>
        <authorList>
            <person name="Schnyder A."/>
            <person name="Kalawong R."/>
            <person name="Eberl L."/>
            <person name="Agnoli K."/>
        </authorList>
    </citation>
    <scope>NUCLEOTIDE SEQUENCE [LARGE SCALE GENOMIC DNA]</scope>
    <source>
        <strain evidence="1 2">681</strain>
    </source>
</reference>
<keyword evidence="2" id="KW-1185">Reference proteome</keyword>
<sequence length="138" mass="16428">MIKHPFLDIEYKPSVRELIGVFDVYDREETLGEELDAYDINQSADRKGLAEKYIVGTNDYLSYRHKFILVNALYLALQDREYDFQALLEHDCESTNRFPDCWDEMDEPRKFFEDIYEVLSAAWNDELKKANLEDRAAW</sequence>
<proteinExistence type="predicted"/>
<accession>A0ABT6QV35</accession>
<gene>
    <name evidence="1" type="ORF">POF45_25145</name>
</gene>
<protein>
    <recommendedName>
        <fullName evidence="3">CdiI immunity protein domain-containing protein</fullName>
    </recommendedName>
</protein>
<dbReference type="Proteomes" id="UP001159100">
    <property type="component" value="Unassembled WGS sequence"/>
</dbReference>
<organism evidence="1 2">
    <name type="scientific">Pseudomonas fungipugnans</name>
    <dbReference type="NCBI Taxonomy" id="3024217"/>
    <lineage>
        <taxon>Bacteria</taxon>
        <taxon>Pseudomonadati</taxon>
        <taxon>Pseudomonadota</taxon>
        <taxon>Gammaproteobacteria</taxon>
        <taxon>Pseudomonadales</taxon>
        <taxon>Pseudomonadaceae</taxon>
        <taxon>Pseudomonas</taxon>
    </lineage>
</organism>
<name>A0ABT6QV35_9PSED</name>
<evidence type="ECO:0000313" key="2">
    <source>
        <dbReference type="Proteomes" id="UP001159100"/>
    </source>
</evidence>
<dbReference type="EMBL" id="JARBWL010000002">
    <property type="protein sequence ID" value="MDI2594691.1"/>
    <property type="molecule type" value="Genomic_DNA"/>
</dbReference>
<evidence type="ECO:0000313" key="1">
    <source>
        <dbReference type="EMBL" id="MDI2594691.1"/>
    </source>
</evidence>
<evidence type="ECO:0008006" key="3">
    <source>
        <dbReference type="Google" id="ProtNLM"/>
    </source>
</evidence>